<dbReference type="GO" id="GO:0008476">
    <property type="term" value="F:protein-tyrosine sulfotransferase activity"/>
    <property type="evidence" value="ECO:0007669"/>
    <property type="project" value="UniProtKB-EC"/>
</dbReference>
<dbReference type="EC" id="2.8.2.20" evidence="2 5"/>
<dbReference type="SUPFAM" id="SSF52540">
    <property type="entry name" value="P-loop containing nucleoside triphosphate hydrolases"/>
    <property type="match status" value="1"/>
</dbReference>
<evidence type="ECO:0000256" key="2">
    <source>
        <dbReference type="ARBA" id="ARBA00013262"/>
    </source>
</evidence>
<dbReference type="Proteomes" id="UP000887540">
    <property type="component" value="Unplaced"/>
</dbReference>
<dbReference type="GO" id="GO:0005794">
    <property type="term" value="C:Golgi apparatus"/>
    <property type="evidence" value="ECO:0007669"/>
    <property type="project" value="TreeGrafter"/>
</dbReference>
<accession>A0A914CV30</accession>
<dbReference type="InterPro" id="IPR027417">
    <property type="entry name" value="P-loop_NTPase"/>
</dbReference>
<dbReference type="Pfam" id="PF13469">
    <property type="entry name" value="Sulfotransfer_3"/>
    <property type="match status" value="1"/>
</dbReference>
<dbReference type="Gene3D" id="3.40.50.300">
    <property type="entry name" value="P-loop containing nucleotide triphosphate hydrolases"/>
    <property type="match status" value="1"/>
</dbReference>
<sequence>MRLKPVCALVFRTIGTQNTNCVPLFQVETLYVPNTTCGIPRSGTTLMRAMMDAHPMIRCGEETRVIPRILALRSQWKKSEKEWKRLQEAGVDDHV</sequence>
<reference evidence="7" key="1">
    <citation type="submission" date="2022-11" db="UniProtKB">
        <authorList>
            <consortium name="WormBaseParasite"/>
        </authorList>
    </citation>
    <scope>IDENTIFICATION</scope>
</reference>
<evidence type="ECO:0000256" key="4">
    <source>
        <dbReference type="ARBA" id="ARBA00048460"/>
    </source>
</evidence>
<keyword evidence="3 5" id="KW-0808">Transferase</keyword>
<organism evidence="6 7">
    <name type="scientific">Acrobeloides nanus</name>
    <dbReference type="NCBI Taxonomy" id="290746"/>
    <lineage>
        <taxon>Eukaryota</taxon>
        <taxon>Metazoa</taxon>
        <taxon>Ecdysozoa</taxon>
        <taxon>Nematoda</taxon>
        <taxon>Chromadorea</taxon>
        <taxon>Rhabditida</taxon>
        <taxon>Tylenchina</taxon>
        <taxon>Cephalobomorpha</taxon>
        <taxon>Cephaloboidea</taxon>
        <taxon>Cephalobidae</taxon>
        <taxon>Acrobeloides</taxon>
    </lineage>
</organism>
<comment type="function">
    <text evidence="5">Catalyzes the O-sulfation of tyrosine residues within acidic motifs of polypeptides, using 3'-phosphoadenylyl sulfate (PAPS) as cosubstrate.</text>
</comment>
<protein>
    <recommendedName>
        <fullName evidence="2 5">Protein-tyrosine sulfotransferase</fullName>
        <ecNumber evidence="2 5">2.8.2.20</ecNumber>
    </recommendedName>
</protein>
<evidence type="ECO:0000256" key="3">
    <source>
        <dbReference type="ARBA" id="ARBA00022679"/>
    </source>
</evidence>
<dbReference type="WBParaSite" id="ACRNAN_scaffold14414.g27087.t1">
    <property type="protein sequence ID" value="ACRNAN_scaffold14414.g27087.t1"/>
    <property type="gene ID" value="ACRNAN_scaffold14414.g27087"/>
</dbReference>
<evidence type="ECO:0000313" key="7">
    <source>
        <dbReference type="WBParaSite" id="ACRNAN_scaffold14414.g27087.t1"/>
    </source>
</evidence>
<evidence type="ECO:0000256" key="1">
    <source>
        <dbReference type="ARBA" id="ARBA00009988"/>
    </source>
</evidence>
<name>A0A914CV30_9BILA</name>
<proteinExistence type="inferred from homology"/>
<dbReference type="InterPro" id="IPR026634">
    <property type="entry name" value="TPST-like"/>
</dbReference>
<comment type="catalytic activity">
    <reaction evidence="4 5">
        <text>L-tyrosyl-[protein] + 3'-phosphoadenylyl sulfate = O-sulfo-L-tyrosine-[protein] + adenosine 3',5'-bisphosphate + H(+)</text>
        <dbReference type="Rhea" id="RHEA:16801"/>
        <dbReference type="Rhea" id="RHEA-COMP:10136"/>
        <dbReference type="Rhea" id="RHEA-COMP:11688"/>
        <dbReference type="ChEBI" id="CHEBI:15378"/>
        <dbReference type="ChEBI" id="CHEBI:46858"/>
        <dbReference type="ChEBI" id="CHEBI:58339"/>
        <dbReference type="ChEBI" id="CHEBI:58343"/>
        <dbReference type="ChEBI" id="CHEBI:65286"/>
        <dbReference type="EC" id="2.8.2.20"/>
    </reaction>
</comment>
<dbReference type="PANTHER" id="PTHR12788:SF10">
    <property type="entry name" value="PROTEIN-TYROSINE SULFOTRANSFERASE"/>
    <property type="match status" value="1"/>
</dbReference>
<evidence type="ECO:0000256" key="5">
    <source>
        <dbReference type="RuleBase" id="RU365018"/>
    </source>
</evidence>
<keyword evidence="6" id="KW-1185">Reference proteome</keyword>
<dbReference type="AlphaFoldDB" id="A0A914CV30"/>
<dbReference type="PANTHER" id="PTHR12788">
    <property type="entry name" value="PROTEIN-TYROSINE SULFOTRANSFERASE 2"/>
    <property type="match status" value="1"/>
</dbReference>
<comment type="similarity">
    <text evidence="1 5">Belongs to the protein sulfotransferase family.</text>
</comment>
<evidence type="ECO:0000313" key="6">
    <source>
        <dbReference type="Proteomes" id="UP000887540"/>
    </source>
</evidence>